<keyword evidence="2" id="KW-1185">Reference proteome</keyword>
<dbReference type="EMBL" id="AYYO01000012">
    <property type="protein sequence ID" value="KRM55788.1"/>
    <property type="molecule type" value="Genomic_DNA"/>
</dbReference>
<dbReference type="PATRIC" id="fig|1291052.5.peg.992"/>
<name>A0A0R1ZXX0_9LACO</name>
<dbReference type="AlphaFoldDB" id="A0A0R1ZXX0"/>
<evidence type="ECO:0000313" key="1">
    <source>
        <dbReference type="EMBL" id="KRM55788.1"/>
    </source>
</evidence>
<dbReference type="Proteomes" id="UP000051679">
    <property type="component" value="Unassembled WGS sequence"/>
</dbReference>
<organism evidence="1 2">
    <name type="scientific">Lacticaseibacillus sharpeae JCM 1186 = DSM 20505</name>
    <dbReference type="NCBI Taxonomy" id="1291052"/>
    <lineage>
        <taxon>Bacteria</taxon>
        <taxon>Bacillati</taxon>
        <taxon>Bacillota</taxon>
        <taxon>Bacilli</taxon>
        <taxon>Lactobacillales</taxon>
        <taxon>Lactobacillaceae</taxon>
        <taxon>Lacticaseibacillus</taxon>
    </lineage>
</organism>
<sequence length="423" mass="46017">MEEVLHMRKRWMLGLVVLTTLLTACGHKTLTGDTAKKQSATRLQKKETIWVETSTVQGSLTSTHGIKKLQLTPLAKTDTPEVLTTHKGQYNDYTKISRQAVVASAKQVRAQNASTDKDLNNQEHYFTLAQLNAALKQAKAKIVLTSWHQLTYLKEVGGGMIARGNKLYSLQFSYMTSKFSQTGQAIPLCTVYSSKAVQTPAKHLSNQAHAGVWRAEPGKVQGTQTAAATDLYVTGGMIYKPVTAGIATSAERLQVEDLAKLSNKQFYSAVNVQAVQRKAVRFGYAMPHSTTRAATDKVLGTTYLFMSKTKLVAISDGSAALYKKIAPDKEKPQPHANAKAYKTVYAGKGGTKMQVISGQQLAVFMAVDQAVKGTKAAAVMDMDGKYMVSSYQSLTNLAQYNQQENPTSGVAVIKNGKVTYTAD</sequence>
<reference evidence="1 2" key="1">
    <citation type="journal article" date="2015" name="Genome Announc.">
        <title>Expanding the biotechnology potential of lactobacilli through comparative genomics of 213 strains and associated genera.</title>
        <authorList>
            <person name="Sun Z."/>
            <person name="Harris H.M."/>
            <person name="McCann A."/>
            <person name="Guo C."/>
            <person name="Argimon S."/>
            <person name="Zhang W."/>
            <person name="Yang X."/>
            <person name="Jeffery I.B."/>
            <person name="Cooney J.C."/>
            <person name="Kagawa T.F."/>
            <person name="Liu W."/>
            <person name="Song Y."/>
            <person name="Salvetti E."/>
            <person name="Wrobel A."/>
            <person name="Rasinkangas P."/>
            <person name="Parkhill J."/>
            <person name="Rea M.C."/>
            <person name="O'Sullivan O."/>
            <person name="Ritari J."/>
            <person name="Douillard F.P."/>
            <person name="Paul Ross R."/>
            <person name="Yang R."/>
            <person name="Briner A.E."/>
            <person name="Felis G.E."/>
            <person name="de Vos W.M."/>
            <person name="Barrangou R."/>
            <person name="Klaenhammer T.R."/>
            <person name="Caufield P.W."/>
            <person name="Cui Y."/>
            <person name="Zhang H."/>
            <person name="O'Toole P.W."/>
        </authorList>
    </citation>
    <scope>NUCLEOTIDE SEQUENCE [LARGE SCALE GENOMIC DNA]</scope>
    <source>
        <strain evidence="1 2">DSM 20505</strain>
    </source>
</reference>
<comment type="caution">
    <text evidence="1">The sequence shown here is derived from an EMBL/GenBank/DDBJ whole genome shotgun (WGS) entry which is preliminary data.</text>
</comment>
<proteinExistence type="predicted"/>
<evidence type="ECO:0000313" key="2">
    <source>
        <dbReference type="Proteomes" id="UP000051679"/>
    </source>
</evidence>
<gene>
    <name evidence="1" type="ORF">FC18_GL000979</name>
</gene>
<protein>
    <submittedName>
        <fullName evidence="1">Uncharacterized protein</fullName>
    </submittedName>
</protein>
<accession>A0A0R1ZXX0</accession>